<dbReference type="EMBL" id="CP099468">
    <property type="protein sequence ID" value="USQ86065.1"/>
    <property type="molecule type" value="Genomic_DNA"/>
</dbReference>
<dbReference type="PANTHER" id="PTHR33428:SF14">
    <property type="entry name" value="CARBOXYLESTERASE TYPE B DOMAIN-CONTAINING PROTEIN"/>
    <property type="match status" value="1"/>
</dbReference>
<feature type="domain" description="PET hydrolase/cutinase-like" evidence="2">
    <location>
        <begin position="192"/>
        <end position="392"/>
    </location>
</feature>
<dbReference type="InterPro" id="IPR041127">
    <property type="entry name" value="PET_hydrolase/cutinase-like"/>
</dbReference>
<dbReference type="SUPFAM" id="SSF53474">
    <property type="entry name" value="alpha/beta-Hydrolases"/>
    <property type="match status" value="1"/>
</dbReference>
<keyword evidence="1" id="KW-0732">Signal</keyword>
<evidence type="ECO:0000256" key="1">
    <source>
        <dbReference type="SAM" id="SignalP"/>
    </source>
</evidence>
<dbReference type="Gene3D" id="3.40.50.1820">
    <property type="entry name" value="alpha/beta hydrolase"/>
    <property type="match status" value="1"/>
</dbReference>
<protein>
    <recommendedName>
        <fullName evidence="2">PET hydrolase/cutinase-like domain-containing protein</fullName>
    </recommendedName>
</protein>
<dbReference type="Proteomes" id="UP001056374">
    <property type="component" value="Chromosome"/>
</dbReference>
<dbReference type="RefSeq" id="WP_252551342.1">
    <property type="nucleotide sequence ID" value="NZ_CP099468.1"/>
</dbReference>
<gene>
    <name evidence="3" type="ORF">NFX46_21510</name>
</gene>
<evidence type="ECO:0000313" key="4">
    <source>
        <dbReference type="Proteomes" id="UP001056374"/>
    </source>
</evidence>
<proteinExistence type="predicted"/>
<keyword evidence="4" id="KW-1185">Reference proteome</keyword>
<name>A0ABY4ZAT1_9ACTN</name>
<evidence type="ECO:0000313" key="3">
    <source>
        <dbReference type="EMBL" id="USQ86065.1"/>
    </source>
</evidence>
<feature type="chain" id="PRO_5046604171" description="PET hydrolase/cutinase-like domain-containing protein" evidence="1">
    <location>
        <begin position="37"/>
        <end position="421"/>
    </location>
</feature>
<accession>A0ABY4ZAT1</accession>
<sequence>MPSPVSLRLRLRLLGAATACLIATGVTGAISGPASAATQVYGENFSAGLGTFVSTGSVSTATGAARLSGSLLADPSLTSAPIALTGYSGISLSYTRTASGLDLGEAFTVAYSVDAGAFTTLESSRTASGSASFQLPSSVDGRTVRLRFSLDASSALETLTVDDVLVQAAGGGGGGPTDPPGGTLPPVTDVTAPGPYAVTIDTTAGPGNDGWLVYPANAGQNGVNHPVLVWGPGAGSDPAAYEDMLRQWASHGFVVYSEVSSSSGDYMLDALDWIEGQNVSPSSPLYQDIDTSEVAFGGHSRGSIGTFDVADDPRLETTIHVAGGSFDGNGPDNLRNPALYIGGDDDFATANVERDYANTDVPVWFNVLNGTDHVAATRNGQHIITAWLRWHLADEEFRRTQDFLRSGCTFCGLGETQYKNW</sequence>
<organism evidence="3 4">
    <name type="scientific">Streptomyces phaeoluteigriseus</name>
    <dbReference type="NCBI Taxonomy" id="114686"/>
    <lineage>
        <taxon>Bacteria</taxon>
        <taxon>Bacillati</taxon>
        <taxon>Actinomycetota</taxon>
        <taxon>Actinomycetes</taxon>
        <taxon>Kitasatosporales</taxon>
        <taxon>Streptomycetaceae</taxon>
        <taxon>Streptomyces</taxon>
        <taxon>Streptomyces aurantiacus group</taxon>
    </lineage>
</organism>
<dbReference type="PANTHER" id="PTHR33428">
    <property type="entry name" value="CHLOROPHYLLASE-2, CHLOROPLASTIC"/>
    <property type="match status" value="1"/>
</dbReference>
<evidence type="ECO:0000259" key="2">
    <source>
        <dbReference type="Pfam" id="PF12740"/>
    </source>
</evidence>
<reference evidence="3" key="1">
    <citation type="submission" date="2022-06" db="EMBL/GenBank/DDBJ databases">
        <title>Complete genome sequence of soil microorganisms Streptomyces sp. Qhu-M197 isolated from Alpine meadows habitats on the Tibetan Plateau.</title>
        <authorList>
            <person name="Zhang B."/>
            <person name="Xiang X."/>
            <person name="Fan J."/>
        </authorList>
    </citation>
    <scope>NUCLEOTIDE SEQUENCE</scope>
    <source>
        <strain evidence="3">Qhu-M197</strain>
    </source>
</reference>
<dbReference type="Pfam" id="PF12740">
    <property type="entry name" value="PETase"/>
    <property type="match status" value="1"/>
</dbReference>
<feature type="signal peptide" evidence="1">
    <location>
        <begin position="1"/>
        <end position="36"/>
    </location>
</feature>
<dbReference type="InterPro" id="IPR029058">
    <property type="entry name" value="AB_hydrolase_fold"/>
</dbReference>